<protein>
    <submittedName>
        <fullName evidence="1">Phage portal protein</fullName>
    </submittedName>
</protein>
<reference evidence="1 2" key="1">
    <citation type="submission" date="2016-12" db="EMBL/GenBank/DDBJ databases">
        <title>Clostridium tepidum sp. nov., a close relative of Clostridium sporogenes and Clostridium botulinum Group I.</title>
        <authorList>
            <person name="Dobritsa A.P."/>
            <person name="Kutumbaka K.K."/>
            <person name="Werner K."/>
            <person name="Wiedmann M."/>
            <person name="Asmus A."/>
            <person name="Samadpour M."/>
        </authorList>
    </citation>
    <scope>NUCLEOTIDE SEQUENCE [LARGE SCALE GENOMIC DNA]</scope>
    <source>
        <strain evidence="1 2">IEH 97212</strain>
    </source>
</reference>
<dbReference type="EMBL" id="MRAE01000030">
    <property type="protein sequence ID" value="OOO64392.1"/>
    <property type="molecule type" value="Genomic_DNA"/>
</dbReference>
<dbReference type="RefSeq" id="WP_053818177.1">
    <property type="nucleotide sequence ID" value="NZ_MRAE01000030.1"/>
</dbReference>
<evidence type="ECO:0000313" key="2">
    <source>
        <dbReference type="Proteomes" id="UP000190256"/>
    </source>
</evidence>
<dbReference type="NCBIfam" id="TIGR01537">
    <property type="entry name" value="portal_HK97"/>
    <property type="match status" value="1"/>
</dbReference>
<dbReference type="InterPro" id="IPR006427">
    <property type="entry name" value="Portal_HK97"/>
</dbReference>
<proteinExistence type="predicted"/>
<gene>
    <name evidence="1" type="ORF">BS638_10895</name>
</gene>
<accession>A0A1S9I2L2</accession>
<sequence>MGLFHKAKKKTSEEQREINFETVFGVAQPNTKTGLGITSENSLELTAIWSAVDQISNSVAKLPINVYRRSSKGKTEEFNHNIHKLLNKPNPFITKFDFFKTMVVNLLLFGNAYAWIDRGIGNKIDALWILNPNSVSLNLSPNGSKLDYQISINSKAFKISHKDIIHLKRISLDGYEGKSPVYIGRESIGIARASNEFLGSFYGNGTTVGDILYTDAQLTSDAKKNIRTAWMDANSGLSNAKKVAVLDLGLKHSPIDKNIVDMDFLNTQKFYSVEEVARLFNMPSTMLGDLSKATFSNVENLNLLYYKNTISPILCGIENEMDDKLFLDEEPLFTKFDMSEELRGDTDARIKYYKELQSIGALSPNEIRIKEGLQPIDDEGMHQHYMSLNYAPTNYIKQYQINKKGGGEGGTEE</sequence>
<dbReference type="OrthoDB" id="9765386at2"/>
<dbReference type="InterPro" id="IPR006944">
    <property type="entry name" value="Phage/GTA_portal"/>
</dbReference>
<evidence type="ECO:0000313" key="1">
    <source>
        <dbReference type="EMBL" id="OOO64392.1"/>
    </source>
</evidence>
<name>A0A1S9I2L2_9CLOT</name>
<dbReference type="Proteomes" id="UP000190256">
    <property type="component" value="Unassembled WGS sequence"/>
</dbReference>
<organism evidence="1 2">
    <name type="scientific">Clostridium tepidum</name>
    <dbReference type="NCBI Taxonomy" id="1962263"/>
    <lineage>
        <taxon>Bacteria</taxon>
        <taxon>Bacillati</taxon>
        <taxon>Bacillota</taxon>
        <taxon>Clostridia</taxon>
        <taxon>Eubacteriales</taxon>
        <taxon>Clostridiaceae</taxon>
        <taxon>Clostridium</taxon>
    </lineage>
</organism>
<comment type="caution">
    <text evidence="1">The sequence shown here is derived from an EMBL/GenBank/DDBJ whole genome shotgun (WGS) entry which is preliminary data.</text>
</comment>
<dbReference type="AlphaFoldDB" id="A0A1S9I2L2"/>
<dbReference type="Pfam" id="PF04860">
    <property type="entry name" value="Phage_portal"/>
    <property type="match status" value="1"/>
</dbReference>